<dbReference type="InterPro" id="IPR025483">
    <property type="entry name" value="Lipase_euk"/>
</dbReference>
<keyword evidence="4 7" id="KW-0442">Lipid degradation</keyword>
<dbReference type="Proteomes" id="UP000694843">
    <property type="component" value="Unplaced"/>
</dbReference>
<keyword evidence="5" id="KW-0443">Lipid metabolism</keyword>
<keyword evidence="2" id="KW-0732">Signal</keyword>
<dbReference type="RefSeq" id="XP_018019992.1">
    <property type="nucleotide sequence ID" value="XM_018164503.2"/>
</dbReference>
<dbReference type="GO" id="GO:0016788">
    <property type="term" value="F:hydrolase activity, acting on ester bonds"/>
    <property type="evidence" value="ECO:0007669"/>
    <property type="project" value="InterPro"/>
</dbReference>
<keyword evidence="6" id="KW-0325">Glycoprotein</keyword>
<feature type="active site" description="Charge relay system" evidence="8">
    <location>
        <position position="383"/>
    </location>
</feature>
<evidence type="ECO:0000256" key="5">
    <source>
        <dbReference type="ARBA" id="ARBA00023098"/>
    </source>
</evidence>
<evidence type="ECO:0000256" key="3">
    <source>
        <dbReference type="ARBA" id="ARBA00022801"/>
    </source>
</evidence>
<evidence type="ECO:0000256" key="6">
    <source>
        <dbReference type="ARBA" id="ARBA00023180"/>
    </source>
</evidence>
<dbReference type="GeneID" id="108676432"/>
<dbReference type="PIRSF" id="PIRSF000862">
    <property type="entry name" value="Steryl_ester_lip"/>
    <property type="match status" value="1"/>
</dbReference>
<name>A0A8B7P1V1_HYAAZ</name>
<dbReference type="Gene3D" id="3.40.50.1820">
    <property type="entry name" value="alpha/beta hydrolase"/>
    <property type="match status" value="1"/>
</dbReference>
<dbReference type="KEGG" id="hazt:108676432"/>
<dbReference type="InterPro" id="IPR006693">
    <property type="entry name" value="AB_hydrolase_lipase"/>
</dbReference>
<feature type="active site" description="Nucleophile" evidence="8">
    <location>
        <position position="177"/>
    </location>
</feature>
<dbReference type="AlphaFoldDB" id="A0A8B7P1V1"/>
<evidence type="ECO:0000259" key="9">
    <source>
        <dbReference type="Pfam" id="PF04083"/>
    </source>
</evidence>
<evidence type="ECO:0000313" key="11">
    <source>
        <dbReference type="RefSeq" id="XP_018019992.1"/>
    </source>
</evidence>
<evidence type="ECO:0000256" key="7">
    <source>
        <dbReference type="PIRNR" id="PIRNR000862"/>
    </source>
</evidence>
<feature type="active site" description="Charge relay system" evidence="8">
    <location>
        <position position="352"/>
    </location>
</feature>
<dbReference type="Pfam" id="PF04083">
    <property type="entry name" value="Abhydro_lipase"/>
    <property type="match status" value="1"/>
</dbReference>
<evidence type="ECO:0000313" key="10">
    <source>
        <dbReference type="Proteomes" id="UP000694843"/>
    </source>
</evidence>
<dbReference type="GO" id="GO:0016042">
    <property type="term" value="P:lipid catabolic process"/>
    <property type="evidence" value="ECO:0007669"/>
    <property type="project" value="UniProtKB-KW"/>
</dbReference>
<dbReference type="InterPro" id="IPR029058">
    <property type="entry name" value="AB_hydrolase_fold"/>
</dbReference>
<dbReference type="OMA" id="FIFADLA"/>
<protein>
    <recommendedName>
        <fullName evidence="7">Lipase</fullName>
    </recommendedName>
</protein>
<keyword evidence="10" id="KW-1185">Reference proteome</keyword>
<evidence type="ECO:0000256" key="2">
    <source>
        <dbReference type="ARBA" id="ARBA00022729"/>
    </source>
</evidence>
<dbReference type="PANTHER" id="PTHR11005">
    <property type="entry name" value="LYSOSOMAL ACID LIPASE-RELATED"/>
    <property type="match status" value="1"/>
</dbReference>
<dbReference type="SUPFAM" id="SSF53474">
    <property type="entry name" value="alpha/beta-Hydrolases"/>
    <property type="match status" value="1"/>
</dbReference>
<evidence type="ECO:0000256" key="4">
    <source>
        <dbReference type="ARBA" id="ARBA00022963"/>
    </source>
</evidence>
<accession>A0A8B7P1V1</accession>
<reference evidence="11" key="1">
    <citation type="submission" date="2025-08" db="UniProtKB">
        <authorList>
            <consortium name="RefSeq"/>
        </authorList>
    </citation>
    <scope>IDENTIFICATION</scope>
    <source>
        <tissue evidence="11">Whole organism</tissue>
    </source>
</reference>
<dbReference type="FunFam" id="3.40.50.1820:FF:000057">
    <property type="entry name" value="Lipase"/>
    <property type="match status" value="1"/>
</dbReference>
<evidence type="ECO:0000256" key="1">
    <source>
        <dbReference type="ARBA" id="ARBA00010701"/>
    </source>
</evidence>
<evidence type="ECO:0000256" key="8">
    <source>
        <dbReference type="PIRSR" id="PIRSR000862-1"/>
    </source>
</evidence>
<gene>
    <name evidence="11" type="primary">LOC108676432</name>
</gene>
<proteinExistence type="inferred from homology"/>
<dbReference type="OrthoDB" id="6331586at2759"/>
<comment type="similarity">
    <text evidence="1 7">Belongs to the AB hydrolase superfamily. Lipase family.</text>
</comment>
<organism evidence="10 11">
    <name type="scientific">Hyalella azteca</name>
    <name type="common">Amphipod</name>
    <dbReference type="NCBI Taxonomy" id="294128"/>
    <lineage>
        <taxon>Eukaryota</taxon>
        <taxon>Metazoa</taxon>
        <taxon>Ecdysozoa</taxon>
        <taxon>Arthropoda</taxon>
        <taxon>Crustacea</taxon>
        <taxon>Multicrustacea</taxon>
        <taxon>Malacostraca</taxon>
        <taxon>Eumalacostraca</taxon>
        <taxon>Peracarida</taxon>
        <taxon>Amphipoda</taxon>
        <taxon>Senticaudata</taxon>
        <taxon>Talitrida</taxon>
        <taxon>Talitroidea</taxon>
        <taxon>Hyalellidae</taxon>
        <taxon>Hyalella</taxon>
    </lineage>
</organism>
<feature type="domain" description="Partial AB-hydrolase lipase" evidence="9">
    <location>
        <begin position="42"/>
        <end position="100"/>
    </location>
</feature>
<keyword evidence="3 7" id="KW-0378">Hydrolase</keyword>
<sequence>MEAATLRNVTLNDVLEIREQHTIQKSDFMRTIPKEQVPLPTPYAILEAGYPFQEFQVTTSDGYILSLHRIPGLKGSSPTTYGPPVLLMHGLAMASTSFLALGPSNSLGYILADAGYDVWLGNFRGNTFSRKHTSLNPDSDQSFWHFSQDEMASQDIPSMIDFIYTKNPVKLIYIGYSQGGRTGLMAATNSAVCDKLKLMIVLASTGARTLTDAAAGRALVLSRIWTLLEFIGKPEIMSRNLGIAPVLGLICKRKSLLSDVCALLVSKYFGTRLKGDDLYTYRQDHLPLIFANLLDGSSARQFSHQEQLTRGVLRKFDFGIFGNPSRYGSKEAPVYDLTTVQCPVAIYWADNDPRTPKTDVDRIAAEIPNVVATTQVERYYFNHIDFIFADLAKSLVYDSIVQLMSQY</sequence>